<evidence type="ECO:0000313" key="4">
    <source>
        <dbReference type="Proteomes" id="UP001332192"/>
    </source>
</evidence>
<dbReference type="Pfam" id="PF04014">
    <property type="entry name" value="MazE_antitoxin"/>
    <property type="match status" value="1"/>
</dbReference>
<dbReference type="Gene3D" id="2.10.260.10">
    <property type="match status" value="1"/>
</dbReference>
<feature type="domain" description="SpoVT-AbrB" evidence="2">
    <location>
        <begin position="9"/>
        <end position="55"/>
    </location>
</feature>
<reference evidence="3 4" key="1">
    <citation type="journal article" date="2024" name="Front. Microbiol.">
        <title>Novel thermophilic genera Geochorda gen. nov. and Carboxydochorda gen. nov. from the deep terrestrial subsurface reveal the ecophysiological diversity in the class Limnochordia.</title>
        <authorList>
            <person name="Karnachuk O.V."/>
            <person name="Lukina A.P."/>
            <person name="Avakyan M.R."/>
            <person name="Kadnikov V.V."/>
            <person name="Begmatov S."/>
            <person name="Beletsky A.V."/>
            <person name="Vlasova K.G."/>
            <person name="Novikov A.A."/>
            <person name="Shcherbakova V.A."/>
            <person name="Mardanov A.V."/>
            <person name="Ravin N.V."/>
        </authorList>
    </citation>
    <scope>NUCLEOTIDE SEQUENCE [LARGE SCALE GENOMIC DNA]</scope>
    <source>
        <strain evidence="3 4">L945</strain>
    </source>
</reference>
<dbReference type="InterPro" id="IPR037914">
    <property type="entry name" value="SpoVT-AbrB_sf"/>
</dbReference>
<dbReference type="NCBIfam" id="TIGR01439">
    <property type="entry name" value="lp_hng_hel_AbrB"/>
    <property type="match status" value="1"/>
</dbReference>
<dbReference type="Proteomes" id="UP001332192">
    <property type="component" value="Chromosome"/>
</dbReference>
<dbReference type="InterPro" id="IPR007159">
    <property type="entry name" value="SpoVT-AbrB_dom"/>
</dbReference>
<dbReference type="GO" id="GO:0003677">
    <property type="term" value="F:DNA binding"/>
    <property type="evidence" value="ECO:0007669"/>
    <property type="project" value="UniProtKB-KW"/>
</dbReference>
<dbReference type="SMART" id="SM00966">
    <property type="entry name" value="SpoVT_AbrB"/>
    <property type="match status" value="1"/>
</dbReference>
<keyword evidence="4" id="KW-1185">Reference proteome</keyword>
<gene>
    <name evidence="3" type="ORF">U7230_03090</name>
</gene>
<dbReference type="EMBL" id="CP141615">
    <property type="protein sequence ID" value="WRP18008.1"/>
    <property type="molecule type" value="Genomic_DNA"/>
</dbReference>
<evidence type="ECO:0000259" key="2">
    <source>
        <dbReference type="PROSITE" id="PS51740"/>
    </source>
</evidence>
<sequence>MTAEEGMAMGLGTVQARGQVTIPAAVRKAAGIEPGDVVLARAAGAGRIELRLLKRVSLEQLWARFEGPGVVDDQAIQEAMAQAIAEHVRSEGRHPEAPPRVAGR</sequence>
<evidence type="ECO:0000256" key="1">
    <source>
        <dbReference type="PROSITE-ProRule" id="PRU01076"/>
    </source>
</evidence>
<evidence type="ECO:0000313" key="3">
    <source>
        <dbReference type="EMBL" id="WRP18008.1"/>
    </source>
</evidence>
<dbReference type="SUPFAM" id="SSF89447">
    <property type="entry name" value="AbrB/MazE/MraZ-like"/>
    <property type="match status" value="1"/>
</dbReference>
<name>A0ABZ1BZ48_9FIRM</name>
<protein>
    <submittedName>
        <fullName evidence="3">AbrB/MazE/SpoVT family DNA-binding domain-containing protein</fullName>
    </submittedName>
</protein>
<proteinExistence type="predicted"/>
<accession>A0ABZ1BZ48</accession>
<keyword evidence="1 3" id="KW-0238">DNA-binding</keyword>
<dbReference type="PROSITE" id="PS51740">
    <property type="entry name" value="SPOVT_ABRB"/>
    <property type="match status" value="1"/>
</dbReference>
<dbReference type="RefSeq" id="WP_324717279.1">
    <property type="nucleotide sequence ID" value="NZ_CP141615.1"/>
</dbReference>
<organism evidence="3 4">
    <name type="scientific">Carboxydichorda subterranea</name>
    <dbReference type="NCBI Taxonomy" id="3109565"/>
    <lineage>
        <taxon>Bacteria</taxon>
        <taxon>Bacillati</taxon>
        <taxon>Bacillota</taxon>
        <taxon>Limnochordia</taxon>
        <taxon>Limnochordales</taxon>
        <taxon>Geochordaceae</taxon>
        <taxon>Carboxydichorda</taxon>
    </lineage>
</organism>